<dbReference type="NCBIfam" id="NF003804">
    <property type="entry name" value="PRK05395.1-1"/>
    <property type="match status" value="1"/>
</dbReference>
<comment type="function">
    <text evidence="3">Is involved in the catabolism of quinate. Allows the utilization of quinate as carbon source via the beta-ketoadipate pathway.</text>
</comment>
<dbReference type="NCBIfam" id="NF003805">
    <property type="entry name" value="PRK05395.1-2"/>
    <property type="match status" value="1"/>
</dbReference>
<dbReference type="PANTHER" id="PTHR21272:SF3">
    <property type="entry name" value="CATABOLIC 3-DEHYDROQUINASE"/>
    <property type="match status" value="1"/>
</dbReference>
<dbReference type="UniPathway" id="UPA00088">
    <property type="reaction ID" value="UER00178"/>
</dbReference>
<feature type="binding site" evidence="3 5">
    <location>
        <position position="95"/>
    </location>
    <ligand>
        <name>substrate</name>
    </ligand>
</feature>
<feature type="binding site" evidence="3 5">
    <location>
        <begin position="109"/>
        <end position="110"/>
    </location>
    <ligand>
        <name>substrate</name>
    </ligand>
</feature>
<evidence type="ECO:0000256" key="2">
    <source>
        <dbReference type="ARBA" id="ARBA00023239"/>
    </source>
</evidence>
<feature type="binding site" evidence="3 5">
    <location>
        <position position="82"/>
    </location>
    <ligand>
        <name>substrate</name>
    </ligand>
</feature>
<comment type="catalytic activity">
    <reaction evidence="3">
        <text>3-dehydroquinate = 3-dehydroshikimate + H2O</text>
        <dbReference type="Rhea" id="RHEA:21096"/>
        <dbReference type="ChEBI" id="CHEBI:15377"/>
        <dbReference type="ChEBI" id="CHEBI:16630"/>
        <dbReference type="ChEBI" id="CHEBI:32364"/>
        <dbReference type="EC" id="4.2.1.10"/>
    </reaction>
</comment>
<dbReference type="NCBIfam" id="TIGR01088">
    <property type="entry name" value="aroQ"/>
    <property type="match status" value="1"/>
</dbReference>
<dbReference type="GO" id="GO:0019631">
    <property type="term" value="P:quinate catabolic process"/>
    <property type="evidence" value="ECO:0007669"/>
    <property type="project" value="TreeGrafter"/>
</dbReference>
<dbReference type="NCBIfam" id="NF003806">
    <property type="entry name" value="PRK05395.1-3"/>
    <property type="match status" value="1"/>
</dbReference>
<dbReference type="InterPro" id="IPR036441">
    <property type="entry name" value="DHquinase_II_sf"/>
</dbReference>
<proteinExistence type="inferred from homology"/>
<comment type="similarity">
    <text evidence="3">Belongs to the type-II 3-dehydroquinase family.</text>
</comment>
<evidence type="ECO:0000256" key="3">
    <source>
        <dbReference type="HAMAP-Rule" id="MF_03136"/>
    </source>
</evidence>
<organism evidence="7 8">
    <name type="scientific">Pseudozyma flocculosa</name>
    <dbReference type="NCBI Taxonomy" id="84751"/>
    <lineage>
        <taxon>Eukaryota</taxon>
        <taxon>Fungi</taxon>
        <taxon>Dikarya</taxon>
        <taxon>Basidiomycota</taxon>
        <taxon>Ustilaginomycotina</taxon>
        <taxon>Ustilaginomycetes</taxon>
        <taxon>Ustilaginales</taxon>
        <taxon>Ustilaginaceae</taxon>
        <taxon>Pseudozyma</taxon>
    </lineage>
</organism>
<keyword evidence="2 3" id="KW-0456">Lyase</keyword>
<comment type="subunit">
    <text evidence="3">Homododecamer. Adopts a ring-like structure, composed of an arrangement of two hexameric rings stacked on top of one another.</text>
</comment>
<dbReference type="HAMAP" id="MF_00169">
    <property type="entry name" value="AroQ"/>
    <property type="match status" value="1"/>
</dbReference>
<dbReference type="Gene3D" id="3.40.50.9100">
    <property type="entry name" value="Dehydroquinase, class II"/>
    <property type="match status" value="1"/>
</dbReference>
<dbReference type="PANTHER" id="PTHR21272">
    <property type="entry name" value="CATABOLIC 3-DEHYDROQUINASE"/>
    <property type="match status" value="1"/>
</dbReference>
<evidence type="ECO:0000313" key="7">
    <source>
        <dbReference type="EMBL" id="SPO35063.1"/>
    </source>
</evidence>
<reference evidence="7 8" key="1">
    <citation type="submission" date="2018-03" db="EMBL/GenBank/DDBJ databases">
        <authorList>
            <person name="Guldener U."/>
        </authorList>
    </citation>
    <scope>NUCLEOTIDE SEQUENCE [LARGE SCALE GENOMIC DNA]</scope>
    <source>
        <strain evidence="7 8">DAOM196992</strain>
    </source>
</reference>
<protein>
    <recommendedName>
        <fullName evidence="3">Catabolic 3-dehydroquinase</fullName>
        <shortName evidence="3">cDHQase</shortName>
        <ecNumber evidence="3">4.2.1.10</ecNumber>
    </recommendedName>
    <alternativeName>
        <fullName evidence="3">3-dehydroquinate dehydratase</fullName>
    </alternativeName>
</protein>
<feature type="binding site" evidence="3 5">
    <location>
        <position position="88"/>
    </location>
    <ligand>
        <name>substrate</name>
    </ligand>
</feature>
<evidence type="ECO:0000256" key="4">
    <source>
        <dbReference type="PIRSR" id="PIRSR001399-1"/>
    </source>
</evidence>
<feature type="active site" description="Proton acceptor" evidence="3 4">
    <location>
        <position position="29"/>
    </location>
</feature>
<feature type="active site" description="Proton donor" evidence="3 4">
    <location>
        <position position="108"/>
    </location>
</feature>
<dbReference type="NCBIfam" id="NF003807">
    <property type="entry name" value="PRK05395.1-4"/>
    <property type="match status" value="1"/>
</dbReference>
<comment type="pathway">
    <text evidence="3">Aromatic compound metabolism; 3,4-dihydroxybenzoate biosynthesis; 3,4-dihydroxybenzoate from 3-dehydroquinate: step 1/2.</text>
</comment>
<dbReference type="OrthoDB" id="8191625at2759"/>
<dbReference type="EC" id="4.2.1.10" evidence="3"/>
<name>A0A5C3ERX0_9BASI</name>
<sequence length="153" mass="16151">MTASPVKGSILLINGPNLNLLGTREPDKYGTTTLAEVEAHAQSQCQAAGAGCQSYQSNHEGAIVDRIHAARIDGTTKTIVINAGAYTHTSVAIRDALVGVGLPFVEVHITNVHAREAFRHHSYLSDKAAGVVVGLGTFGYTAAIDFCLRSFMS</sequence>
<dbReference type="GO" id="GO:0003855">
    <property type="term" value="F:3-dehydroquinate dehydratase activity"/>
    <property type="evidence" value="ECO:0007669"/>
    <property type="project" value="UniProtKB-UniRule"/>
</dbReference>
<dbReference type="InterPro" id="IPR001874">
    <property type="entry name" value="DHquinase_II"/>
</dbReference>
<evidence type="ECO:0000256" key="6">
    <source>
        <dbReference type="PIRSR" id="PIRSR001399-3"/>
    </source>
</evidence>
<dbReference type="PROSITE" id="PS01029">
    <property type="entry name" value="DEHYDROQUINASE_II"/>
    <property type="match status" value="1"/>
</dbReference>
<keyword evidence="8" id="KW-1185">Reference proteome</keyword>
<dbReference type="Pfam" id="PF01220">
    <property type="entry name" value="DHquinase_II"/>
    <property type="match status" value="1"/>
</dbReference>
<dbReference type="Proteomes" id="UP000323386">
    <property type="component" value="Unassembled WGS sequence"/>
</dbReference>
<keyword evidence="1 3" id="KW-0672">Quinate metabolism</keyword>
<evidence type="ECO:0000313" key="8">
    <source>
        <dbReference type="Proteomes" id="UP000323386"/>
    </source>
</evidence>
<feature type="binding site" evidence="3 5">
    <location>
        <position position="119"/>
    </location>
    <ligand>
        <name>substrate</name>
    </ligand>
</feature>
<evidence type="ECO:0000256" key="1">
    <source>
        <dbReference type="ARBA" id="ARBA00022911"/>
    </source>
</evidence>
<feature type="site" description="Transition state stabilizer" evidence="3 6">
    <location>
        <position position="24"/>
    </location>
</feature>
<dbReference type="PIRSF" id="PIRSF001399">
    <property type="entry name" value="DHquinase_II"/>
    <property type="match status" value="1"/>
</dbReference>
<evidence type="ECO:0000256" key="5">
    <source>
        <dbReference type="PIRSR" id="PIRSR001399-2"/>
    </source>
</evidence>
<gene>
    <name evidence="7" type="ORF">PSFLO_00534</name>
</gene>
<dbReference type="EMBL" id="OOIP01000001">
    <property type="protein sequence ID" value="SPO35063.1"/>
    <property type="molecule type" value="Genomic_DNA"/>
</dbReference>
<accession>A0A5C3ERX0</accession>
<dbReference type="CDD" id="cd00466">
    <property type="entry name" value="DHQase_II"/>
    <property type="match status" value="1"/>
</dbReference>
<dbReference type="AlphaFoldDB" id="A0A5C3ERX0"/>
<dbReference type="SUPFAM" id="SSF52304">
    <property type="entry name" value="Type II 3-dehydroquinate dehydratase"/>
    <property type="match status" value="1"/>
</dbReference>
<dbReference type="InterPro" id="IPR018509">
    <property type="entry name" value="DHquinase_II_CS"/>
</dbReference>
<dbReference type="GO" id="GO:0046279">
    <property type="term" value="P:3,4-dihydroxybenzoate biosynthetic process"/>
    <property type="evidence" value="ECO:0007669"/>
    <property type="project" value="UniProtKB-UniRule"/>
</dbReference>